<dbReference type="GO" id="GO:0090729">
    <property type="term" value="F:toxin activity"/>
    <property type="evidence" value="ECO:0007669"/>
    <property type="project" value="UniProtKB-KW"/>
</dbReference>
<evidence type="ECO:0000256" key="9">
    <source>
        <dbReference type="ARBA" id="ARBA00084094"/>
    </source>
</evidence>
<keyword evidence="5 10" id="KW-0720">Serine protease</keyword>
<dbReference type="PANTHER" id="PTHR24276:SF91">
    <property type="entry name" value="AT26814P-RELATED"/>
    <property type="match status" value="1"/>
</dbReference>
<reference evidence="13" key="1">
    <citation type="submission" date="2021-04" db="EMBL/GenBank/DDBJ databases">
        <authorList>
            <person name="Tunstrom K."/>
        </authorList>
    </citation>
    <scope>NUCLEOTIDE SEQUENCE</scope>
</reference>
<comment type="function">
    <text evidence="8">Fibrinolytic activity; shows preferential cleavage of Arg-Gly bonds in all three fibrinogen chains. Contact with the caterpillars causes severe bleeding, due the anticoagulant effect of the protein.</text>
</comment>
<dbReference type="AlphaFoldDB" id="A0A8S3XV56"/>
<name>A0A8S3XV56_PARAO</name>
<evidence type="ECO:0000256" key="6">
    <source>
        <dbReference type="ARBA" id="ARBA00023157"/>
    </source>
</evidence>
<dbReference type="GO" id="GO:0006508">
    <property type="term" value="P:proteolysis"/>
    <property type="evidence" value="ECO:0007669"/>
    <property type="project" value="UniProtKB-KW"/>
</dbReference>
<dbReference type="Pfam" id="PF00089">
    <property type="entry name" value="Trypsin"/>
    <property type="match status" value="1"/>
</dbReference>
<dbReference type="GO" id="GO:0004252">
    <property type="term" value="F:serine-type endopeptidase activity"/>
    <property type="evidence" value="ECO:0007669"/>
    <property type="project" value="InterPro"/>
</dbReference>
<dbReference type="SMART" id="SM00020">
    <property type="entry name" value="Tryp_SPc"/>
    <property type="match status" value="1"/>
</dbReference>
<gene>
    <name evidence="13" type="ORF">PAPOLLO_LOCUS22698</name>
</gene>
<evidence type="ECO:0000256" key="8">
    <source>
        <dbReference type="ARBA" id="ARBA00055534"/>
    </source>
</evidence>
<feature type="signal peptide" evidence="11">
    <location>
        <begin position="1"/>
        <end position="18"/>
    </location>
</feature>
<keyword evidence="9" id="KW-1205">Fibrinolytic toxin</keyword>
<keyword evidence="6" id="KW-1015">Disulfide bond</keyword>
<dbReference type="OrthoDB" id="5565075at2759"/>
<dbReference type="PROSITE" id="PS00135">
    <property type="entry name" value="TRYPSIN_SER"/>
    <property type="match status" value="1"/>
</dbReference>
<keyword evidence="7" id="KW-1199">Hemostasis impairing toxin</keyword>
<evidence type="ECO:0000256" key="2">
    <source>
        <dbReference type="ARBA" id="ARBA00022656"/>
    </source>
</evidence>
<feature type="domain" description="Peptidase S1" evidence="12">
    <location>
        <begin position="39"/>
        <end position="279"/>
    </location>
</feature>
<evidence type="ECO:0000256" key="11">
    <source>
        <dbReference type="SAM" id="SignalP"/>
    </source>
</evidence>
<dbReference type="InterPro" id="IPR033116">
    <property type="entry name" value="TRYPSIN_SER"/>
</dbReference>
<organism evidence="13 14">
    <name type="scientific">Parnassius apollo</name>
    <name type="common">Apollo butterfly</name>
    <name type="synonym">Papilio apollo</name>
    <dbReference type="NCBI Taxonomy" id="110799"/>
    <lineage>
        <taxon>Eukaryota</taxon>
        <taxon>Metazoa</taxon>
        <taxon>Ecdysozoa</taxon>
        <taxon>Arthropoda</taxon>
        <taxon>Hexapoda</taxon>
        <taxon>Insecta</taxon>
        <taxon>Pterygota</taxon>
        <taxon>Neoptera</taxon>
        <taxon>Endopterygota</taxon>
        <taxon>Lepidoptera</taxon>
        <taxon>Glossata</taxon>
        <taxon>Ditrysia</taxon>
        <taxon>Papilionoidea</taxon>
        <taxon>Papilionidae</taxon>
        <taxon>Parnassiinae</taxon>
        <taxon>Parnassini</taxon>
        <taxon>Parnassius</taxon>
        <taxon>Parnassius</taxon>
    </lineage>
</organism>
<keyword evidence="4 10" id="KW-0378">Hydrolase</keyword>
<dbReference type="CDD" id="cd00190">
    <property type="entry name" value="Tryp_SPc"/>
    <property type="match status" value="1"/>
</dbReference>
<evidence type="ECO:0000256" key="4">
    <source>
        <dbReference type="ARBA" id="ARBA00022801"/>
    </source>
</evidence>
<evidence type="ECO:0000313" key="14">
    <source>
        <dbReference type="Proteomes" id="UP000691718"/>
    </source>
</evidence>
<dbReference type="Proteomes" id="UP000691718">
    <property type="component" value="Unassembled WGS sequence"/>
</dbReference>
<comment type="caution">
    <text evidence="13">The sequence shown here is derived from an EMBL/GenBank/DDBJ whole genome shotgun (WGS) entry which is preliminary data.</text>
</comment>
<evidence type="ECO:0000256" key="10">
    <source>
        <dbReference type="RuleBase" id="RU363034"/>
    </source>
</evidence>
<evidence type="ECO:0000256" key="5">
    <source>
        <dbReference type="ARBA" id="ARBA00022825"/>
    </source>
</evidence>
<dbReference type="FunFam" id="2.40.10.10:FF:000068">
    <property type="entry name" value="transmembrane protease serine 2"/>
    <property type="match status" value="1"/>
</dbReference>
<dbReference type="GO" id="GO:0005576">
    <property type="term" value="C:extracellular region"/>
    <property type="evidence" value="ECO:0007669"/>
    <property type="project" value="UniProtKB-SubCell"/>
</dbReference>
<keyword evidence="14" id="KW-1185">Reference proteome</keyword>
<evidence type="ECO:0000256" key="7">
    <source>
        <dbReference type="ARBA" id="ARBA00023240"/>
    </source>
</evidence>
<protein>
    <submittedName>
        <fullName evidence="13">(apollo) hypothetical protein</fullName>
    </submittedName>
</protein>
<accession>A0A8S3XV56</accession>
<dbReference type="PANTHER" id="PTHR24276">
    <property type="entry name" value="POLYSERASE-RELATED"/>
    <property type="match status" value="1"/>
</dbReference>
<dbReference type="EMBL" id="CAJQZP010001402">
    <property type="protein sequence ID" value="CAG5043397.1"/>
    <property type="molecule type" value="Genomic_DNA"/>
</dbReference>
<evidence type="ECO:0000313" key="13">
    <source>
        <dbReference type="EMBL" id="CAG5043397.1"/>
    </source>
</evidence>
<dbReference type="PROSITE" id="PS00134">
    <property type="entry name" value="TRYPSIN_HIS"/>
    <property type="match status" value="1"/>
</dbReference>
<keyword evidence="2" id="KW-0800">Toxin</keyword>
<evidence type="ECO:0000256" key="1">
    <source>
        <dbReference type="ARBA" id="ARBA00004239"/>
    </source>
</evidence>
<dbReference type="InterPro" id="IPR050430">
    <property type="entry name" value="Peptidase_S1"/>
</dbReference>
<evidence type="ECO:0000259" key="12">
    <source>
        <dbReference type="PROSITE" id="PS50240"/>
    </source>
</evidence>
<evidence type="ECO:0000256" key="3">
    <source>
        <dbReference type="ARBA" id="ARBA00022670"/>
    </source>
</evidence>
<dbReference type="PROSITE" id="PS50240">
    <property type="entry name" value="TRYPSIN_DOM"/>
    <property type="match status" value="1"/>
</dbReference>
<keyword evidence="11" id="KW-0732">Signal</keyword>
<proteinExistence type="predicted"/>
<feature type="chain" id="PRO_5035775797" evidence="11">
    <location>
        <begin position="19"/>
        <end position="279"/>
    </location>
</feature>
<sequence length="279" mass="29457">MGFQVGVLLVTLLVGSLAVPTPKDDFSDLFIHTDPNARIVGGSPAAEGSVPYMVAMSSGFLLRSFMCGGSLISTRHVLTAAHCIAAVYSFGSLSSSLRVTVGTNRWNTGGTSYTISRNVTHPNYAASTIKNDIGVLVVSSDVALSSTVQLVPLSSDFIGEGVLSKAAGWGRIRQNGALSSVLLELFPTTISGQRCQEDVARRGLELNMRVPPVEPQIELCVFHSAGHGMCNGDSGSALVRADNGQQIGIVSWGLPCARDAPDMFVRVSAYINWIIQAIS</sequence>
<dbReference type="InterPro" id="IPR001254">
    <property type="entry name" value="Trypsin_dom"/>
</dbReference>
<keyword evidence="3 10" id="KW-0645">Protease</keyword>
<comment type="subcellular location">
    <subcellularLocation>
        <location evidence="1">Secreted</location>
        <location evidence="1">Extracellular space</location>
    </subcellularLocation>
</comment>
<dbReference type="InterPro" id="IPR018114">
    <property type="entry name" value="TRYPSIN_HIS"/>
</dbReference>